<reference evidence="1" key="1">
    <citation type="submission" date="2022-04" db="EMBL/GenBank/DDBJ databases">
        <title>Genome of the entomopathogenic fungus Entomophthora muscae.</title>
        <authorList>
            <person name="Elya C."/>
            <person name="Lovett B.R."/>
            <person name="Lee E."/>
            <person name="Macias A.M."/>
            <person name="Hajek A.E."/>
            <person name="De Bivort B.L."/>
            <person name="Kasson M.T."/>
            <person name="De Fine Licht H.H."/>
            <person name="Stajich J.E."/>
        </authorList>
    </citation>
    <scope>NUCLEOTIDE SEQUENCE</scope>
    <source>
        <strain evidence="1">Berkeley</strain>
    </source>
</reference>
<proteinExistence type="predicted"/>
<dbReference type="Proteomes" id="UP001165960">
    <property type="component" value="Unassembled WGS sequence"/>
</dbReference>
<protein>
    <submittedName>
        <fullName evidence="1">Uncharacterized protein</fullName>
    </submittedName>
</protein>
<evidence type="ECO:0000313" key="1">
    <source>
        <dbReference type="EMBL" id="KAJ9088291.1"/>
    </source>
</evidence>
<evidence type="ECO:0000313" key="2">
    <source>
        <dbReference type="Proteomes" id="UP001165960"/>
    </source>
</evidence>
<gene>
    <name evidence="1" type="ORF">DSO57_1024547</name>
</gene>
<dbReference type="EMBL" id="QTSX02000133">
    <property type="protein sequence ID" value="KAJ9088291.1"/>
    <property type="molecule type" value="Genomic_DNA"/>
</dbReference>
<organism evidence="1 2">
    <name type="scientific">Entomophthora muscae</name>
    <dbReference type="NCBI Taxonomy" id="34485"/>
    <lineage>
        <taxon>Eukaryota</taxon>
        <taxon>Fungi</taxon>
        <taxon>Fungi incertae sedis</taxon>
        <taxon>Zoopagomycota</taxon>
        <taxon>Entomophthoromycotina</taxon>
        <taxon>Entomophthoromycetes</taxon>
        <taxon>Entomophthorales</taxon>
        <taxon>Entomophthoraceae</taxon>
        <taxon>Entomophthora</taxon>
    </lineage>
</organism>
<accession>A0ACC2UNW8</accession>
<sequence>MMAGLIEGPRNQPGTPGARAQWKHWEQLGRALGGKSNKEIEAEIEVGASSMGNKKASETGSEASEFSD</sequence>
<keyword evidence="2" id="KW-1185">Reference proteome</keyword>
<comment type="caution">
    <text evidence="1">The sequence shown here is derived from an EMBL/GenBank/DDBJ whole genome shotgun (WGS) entry which is preliminary data.</text>
</comment>
<name>A0ACC2UNW8_9FUNG</name>